<keyword evidence="3" id="KW-1185">Reference proteome</keyword>
<feature type="compositionally biased region" description="Low complexity" evidence="1">
    <location>
        <begin position="20"/>
        <end position="40"/>
    </location>
</feature>
<comment type="caution">
    <text evidence="2">The sequence shown here is derived from an EMBL/GenBank/DDBJ whole genome shotgun (WGS) entry which is preliminary data.</text>
</comment>
<dbReference type="Proteomes" id="UP000324222">
    <property type="component" value="Unassembled WGS sequence"/>
</dbReference>
<evidence type="ECO:0000313" key="3">
    <source>
        <dbReference type="Proteomes" id="UP000324222"/>
    </source>
</evidence>
<proteinExistence type="predicted"/>
<dbReference type="AlphaFoldDB" id="A0A5B7I2X2"/>
<feature type="region of interest" description="Disordered" evidence="1">
    <location>
        <begin position="1"/>
        <end position="40"/>
    </location>
</feature>
<evidence type="ECO:0000313" key="2">
    <source>
        <dbReference type="EMBL" id="MPC75817.1"/>
    </source>
</evidence>
<reference evidence="2 3" key="1">
    <citation type="submission" date="2019-05" db="EMBL/GenBank/DDBJ databases">
        <title>Another draft genome of Portunus trituberculatus and its Hox gene families provides insights of decapod evolution.</title>
        <authorList>
            <person name="Jeong J.-H."/>
            <person name="Song I."/>
            <person name="Kim S."/>
            <person name="Choi T."/>
            <person name="Kim D."/>
            <person name="Ryu S."/>
            <person name="Kim W."/>
        </authorList>
    </citation>
    <scope>NUCLEOTIDE SEQUENCE [LARGE SCALE GENOMIC DNA]</scope>
    <source>
        <tissue evidence="2">Muscle</tissue>
    </source>
</reference>
<evidence type="ECO:0000256" key="1">
    <source>
        <dbReference type="SAM" id="MobiDB-lite"/>
    </source>
</evidence>
<gene>
    <name evidence="2" type="ORF">E2C01_070214</name>
</gene>
<name>A0A5B7I2X2_PORTR</name>
<protein>
    <submittedName>
        <fullName evidence="2">Uncharacterized protein</fullName>
    </submittedName>
</protein>
<feature type="compositionally biased region" description="Basic and acidic residues" evidence="1">
    <location>
        <begin position="8"/>
        <end position="18"/>
    </location>
</feature>
<accession>A0A5B7I2X2</accession>
<sequence>MVLRQNKLFRDPRGHEGLRSGQPASQPASQSAPGSSVNGA</sequence>
<organism evidence="2 3">
    <name type="scientific">Portunus trituberculatus</name>
    <name type="common">Swimming crab</name>
    <name type="synonym">Neptunus trituberculatus</name>
    <dbReference type="NCBI Taxonomy" id="210409"/>
    <lineage>
        <taxon>Eukaryota</taxon>
        <taxon>Metazoa</taxon>
        <taxon>Ecdysozoa</taxon>
        <taxon>Arthropoda</taxon>
        <taxon>Crustacea</taxon>
        <taxon>Multicrustacea</taxon>
        <taxon>Malacostraca</taxon>
        <taxon>Eumalacostraca</taxon>
        <taxon>Eucarida</taxon>
        <taxon>Decapoda</taxon>
        <taxon>Pleocyemata</taxon>
        <taxon>Brachyura</taxon>
        <taxon>Eubrachyura</taxon>
        <taxon>Portunoidea</taxon>
        <taxon>Portunidae</taxon>
        <taxon>Portuninae</taxon>
        <taxon>Portunus</taxon>
    </lineage>
</organism>
<dbReference type="EMBL" id="VSRR010041924">
    <property type="protein sequence ID" value="MPC75817.1"/>
    <property type="molecule type" value="Genomic_DNA"/>
</dbReference>